<dbReference type="InParanoid" id="A0A2V0NWC0"/>
<proteinExistence type="predicted"/>
<organism evidence="2 3">
    <name type="scientific">Raphidocelis subcapitata</name>
    <dbReference type="NCBI Taxonomy" id="307507"/>
    <lineage>
        <taxon>Eukaryota</taxon>
        <taxon>Viridiplantae</taxon>
        <taxon>Chlorophyta</taxon>
        <taxon>core chlorophytes</taxon>
        <taxon>Chlorophyceae</taxon>
        <taxon>CS clade</taxon>
        <taxon>Sphaeropleales</taxon>
        <taxon>Selenastraceae</taxon>
        <taxon>Raphidocelis</taxon>
    </lineage>
</organism>
<feature type="compositionally biased region" description="Low complexity" evidence="1">
    <location>
        <begin position="277"/>
        <end position="295"/>
    </location>
</feature>
<evidence type="ECO:0000313" key="2">
    <source>
        <dbReference type="EMBL" id="GBF89237.1"/>
    </source>
</evidence>
<dbReference type="AlphaFoldDB" id="A0A2V0NWC0"/>
<evidence type="ECO:0000256" key="1">
    <source>
        <dbReference type="SAM" id="MobiDB-lite"/>
    </source>
</evidence>
<reference evidence="2 3" key="1">
    <citation type="journal article" date="2018" name="Sci. Rep.">
        <title>Raphidocelis subcapitata (=Pseudokirchneriella subcapitata) provides an insight into genome evolution and environmental adaptations in the Sphaeropleales.</title>
        <authorList>
            <person name="Suzuki S."/>
            <person name="Yamaguchi H."/>
            <person name="Nakajima N."/>
            <person name="Kawachi M."/>
        </authorList>
    </citation>
    <scope>NUCLEOTIDE SEQUENCE [LARGE SCALE GENOMIC DNA]</scope>
    <source>
        <strain evidence="2 3">NIES-35</strain>
    </source>
</reference>
<accession>A0A2V0NWC0</accession>
<dbReference type="OrthoDB" id="10255350at2759"/>
<gene>
    <name evidence="2" type="ORF">Rsub_02114</name>
</gene>
<comment type="caution">
    <text evidence="2">The sequence shown here is derived from an EMBL/GenBank/DDBJ whole genome shotgun (WGS) entry which is preliminary data.</text>
</comment>
<protein>
    <submittedName>
        <fullName evidence="2">Uncharacterized protein</fullName>
    </submittedName>
</protein>
<name>A0A2V0NWC0_9CHLO</name>
<sequence length="483" mass="49566">MQPQHGFRMGIIQESVSLAYSGDAAAAEARLAGAVAPATAPTQPAPAGAERFGWLPSRRFGFDAAERADAHAVGSSVPSERCPGVLTCVRPGVKCPPRTEDVPFWCPSSDAMIDACAKHVYSPPPAPRPKGAPCRGVEYKDFFGRWRCEGEWREPCRDGYAASSGDTTCSQTCPPWLLDCGAFCASRHEGCNAAPCDLCSMGALTSCSLAERSQSLLSTACVAEGHRSGARCPLSLVMHGGCGGSRLMLASGLRAQGNVVRLEVWWEGGGGSHHQHQQLQHQPQPQQQGQGQQGPIPLSAYLPHTQMPELAAPRDTVLSAVRLTFARGLSQVIGSEAAASAASPRAAYSFRDGEALSGLTIWGGSALDGASATPLVGGFSFTTSMRGVFIAGAPPEPLAPEAAQVVAAAAAAPIMAGPRGREGSGAAAAGPRPDLSGLLGGANATASGSRLGAGILVGAGGFTSGRAVNALGFVFLRGGRDEL</sequence>
<dbReference type="EMBL" id="BDRX01000009">
    <property type="protein sequence ID" value="GBF89237.1"/>
    <property type="molecule type" value="Genomic_DNA"/>
</dbReference>
<evidence type="ECO:0000313" key="3">
    <source>
        <dbReference type="Proteomes" id="UP000247498"/>
    </source>
</evidence>
<dbReference type="Proteomes" id="UP000247498">
    <property type="component" value="Unassembled WGS sequence"/>
</dbReference>
<feature type="region of interest" description="Disordered" evidence="1">
    <location>
        <begin position="269"/>
        <end position="300"/>
    </location>
</feature>
<keyword evidence="3" id="KW-1185">Reference proteome</keyword>